<evidence type="ECO:0000313" key="1">
    <source>
        <dbReference type="EMBL" id="UZP74195.1"/>
    </source>
</evidence>
<reference evidence="1 2" key="1">
    <citation type="submission" date="2019-02" db="EMBL/GenBank/DDBJ databases">
        <title>Halieaceae_genomes.</title>
        <authorList>
            <person name="Li S.-H."/>
        </authorList>
    </citation>
    <scope>NUCLEOTIDE SEQUENCE [LARGE SCALE GENOMIC DNA]</scope>
    <source>
        <strain evidence="1 2">JH123</strain>
    </source>
</reference>
<organism evidence="1 2">
    <name type="scientific">Candidatus Paraluminiphilus aquimaris</name>
    <dbReference type="NCBI Taxonomy" id="2518994"/>
    <lineage>
        <taxon>Bacteria</taxon>
        <taxon>Pseudomonadati</taxon>
        <taxon>Pseudomonadota</taxon>
        <taxon>Gammaproteobacteria</taxon>
        <taxon>Cellvibrionales</taxon>
        <taxon>Halieaceae</taxon>
        <taxon>Candidatus Paraluminiphilus</taxon>
    </lineage>
</organism>
<dbReference type="Proteomes" id="UP001317963">
    <property type="component" value="Chromosome"/>
</dbReference>
<evidence type="ECO:0000313" key="2">
    <source>
        <dbReference type="Proteomes" id="UP001317963"/>
    </source>
</evidence>
<name>A0ABY6Q6N2_9GAMM</name>
<proteinExistence type="predicted"/>
<dbReference type="EMBL" id="CP036501">
    <property type="protein sequence ID" value="UZP74195.1"/>
    <property type="molecule type" value="Genomic_DNA"/>
</dbReference>
<sequence>MLHQVSETIPYALSERVDAAVAFFNDSDLAAGDTFSATGIIDADNALDQSGDLKLILCGGDRCEQHSFRVSGTGTPWSIEFVVSQPAEENKPQAELDPPPGARLPWLDATIAQHSFVVLLFYRGFW</sequence>
<protein>
    <submittedName>
        <fullName evidence="1">Uncharacterized protein</fullName>
    </submittedName>
</protein>
<keyword evidence="2" id="KW-1185">Reference proteome</keyword>
<dbReference type="RefSeq" id="WP_279243006.1">
    <property type="nucleotide sequence ID" value="NZ_CP036501.1"/>
</dbReference>
<accession>A0ABY6Q6N2</accession>
<gene>
    <name evidence="1" type="ORF">E0F26_05315</name>
</gene>